<comment type="subcellular location">
    <subcellularLocation>
        <location evidence="2">Chromosome</location>
        <location evidence="2">Telomere</location>
    </subcellularLocation>
    <subcellularLocation>
        <location evidence="1">Nucleus</location>
    </subcellularLocation>
</comment>
<sequence>MNLQGGRNSPCLHSQDCFSRKRNLKELLHFTDDDSGYIEGKVFMIWPPRNRLHRLNLEVVEDSALYRFEVEVPHKDGITFRPHERVSLALKGVRVDQRKASSAPHYFPIVLRFPDGVVLKYLSGANAGRVVDSWEGNTDEWYNPGMAHTVSDAIATDASKIQHDPVPTVAHPCIPLPPRRDLTSHDEGTKAERPLPSSIAVVDGTAVAQSVGPAQQHSNRPGRLSKRQRKKRKLHKEESTPTNQLANDTDRLRPADDVTPCHEQPQITIHSSLIDVPHGHPTHLQLDGQASAAVQEGSRIDVSRESNHGNAIPTSEEASVPALRLKAGVRTQRGDVFTALSDLQRGHAMINVIGIVTLVNLEKKTKTNEWCRSFTLVDPSIVDSPRQSIRVNCFQKKYLEWLPQVQKDDIVILRKLKVVEFNGLTATGYSDKLRWAVYDPLEHSIRPPNKGSAPEKEVIDEGMGYEFSPYWEPFQDSEELEYCRQIGEWWKAKLELEGQNVSIVRCSGTGKQHLLISEASPDHPPKGFFNCTIEVLQKFDNPCGATIVYVTDYTENASVHPVQATWCPPELHGRVLQCSMWDNARNIAKMMNPGEYWYLHNIRARWNLNQYIEGTMQLAEKVTQLDQTKQLEAQPHLRALLARKNEFESSVPSRSASLHIFPEMLFQDVEGSTSFLSCVVELLHSDLSSRNGHFIYVTDYTFNPNLPATVSTADWAHNLEHRVLKIKLDDVQANNSLGLMPGSMLIIHNLRVKHLDASGGIHGCLGGEDTLILSSHDLSSHSAQTLQRNKERWKRENTLNGSHEEAHGLLRQSSKNLGNTTLQEVLARPAPDVFRVLARAMDFFPFSLEDACVLRCTRCETSPPPSFKRCPRCDDMMETHSKWFYCLYLQLQDEKGDELIVSLSGKECLLLQDVDPTDFRCDRMAFHRFLTKLDPILGNLRDVHVAWSRNEYKAIESPLMLFTIESWNVGDERGYSLNCISTD</sequence>
<feature type="compositionally biased region" description="Basic and acidic residues" evidence="9">
    <location>
        <begin position="248"/>
        <end position="260"/>
    </location>
</feature>
<dbReference type="GO" id="GO:0016233">
    <property type="term" value="P:telomere capping"/>
    <property type="evidence" value="ECO:0007669"/>
    <property type="project" value="TreeGrafter"/>
</dbReference>
<dbReference type="EMBL" id="WHUW01000004">
    <property type="protein sequence ID" value="KAF8447826.1"/>
    <property type="molecule type" value="Genomic_DNA"/>
</dbReference>
<evidence type="ECO:0000313" key="11">
    <source>
        <dbReference type="EMBL" id="KAF8447826.1"/>
    </source>
</evidence>
<organism evidence="11 12">
    <name type="scientific">Boletus edulis BED1</name>
    <dbReference type="NCBI Taxonomy" id="1328754"/>
    <lineage>
        <taxon>Eukaryota</taxon>
        <taxon>Fungi</taxon>
        <taxon>Dikarya</taxon>
        <taxon>Basidiomycota</taxon>
        <taxon>Agaricomycotina</taxon>
        <taxon>Agaricomycetes</taxon>
        <taxon>Agaricomycetidae</taxon>
        <taxon>Boletales</taxon>
        <taxon>Boletineae</taxon>
        <taxon>Boletaceae</taxon>
        <taxon>Boletoideae</taxon>
        <taxon>Boletus</taxon>
    </lineage>
</organism>
<dbReference type="PANTHER" id="PTHR14513">
    <property type="entry name" value="PROTECTION OF TELOMERES 1"/>
    <property type="match status" value="1"/>
</dbReference>
<dbReference type="InterPro" id="IPR028389">
    <property type="entry name" value="POT1"/>
</dbReference>
<dbReference type="SMART" id="SM00976">
    <property type="entry name" value="Telo_bind"/>
    <property type="match status" value="1"/>
</dbReference>
<dbReference type="InterPro" id="IPR012340">
    <property type="entry name" value="NA-bd_OB-fold"/>
</dbReference>
<dbReference type="Proteomes" id="UP001194468">
    <property type="component" value="Unassembled WGS sequence"/>
</dbReference>
<reference evidence="11" key="2">
    <citation type="journal article" date="2020" name="Nat. Commun.">
        <title>Large-scale genome sequencing of mycorrhizal fungi provides insights into the early evolution of symbiotic traits.</title>
        <authorList>
            <person name="Miyauchi S."/>
            <person name="Kiss E."/>
            <person name="Kuo A."/>
            <person name="Drula E."/>
            <person name="Kohler A."/>
            <person name="Sanchez-Garcia M."/>
            <person name="Morin E."/>
            <person name="Andreopoulos B."/>
            <person name="Barry K.W."/>
            <person name="Bonito G."/>
            <person name="Buee M."/>
            <person name="Carver A."/>
            <person name="Chen C."/>
            <person name="Cichocki N."/>
            <person name="Clum A."/>
            <person name="Culley D."/>
            <person name="Crous P.W."/>
            <person name="Fauchery L."/>
            <person name="Girlanda M."/>
            <person name="Hayes R.D."/>
            <person name="Keri Z."/>
            <person name="LaButti K."/>
            <person name="Lipzen A."/>
            <person name="Lombard V."/>
            <person name="Magnuson J."/>
            <person name="Maillard F."/>
            <person name="Murat C."/>
            <person name="Nolan M."/>
            <person name="Ohm R.A."/>
            <person name="Pangilinan J."/>
            <person name="Pereira M.F."/>
            <person name="Perotto S."/>
            <person name="Peter M."/>
            <person name="Pfister S."/>
            <person name="Riley R."/>
            <person name="Sitrit Y."/>
            <person name="Stielow J.B."/>
            <person name="Szollosi G."/>
            <person name="Zifcakova L."/>
            <person name="Stursova M."/>
            <person name="Spatafora J.W."/>
            <person name="Tedersoo L."/>
            <person name="Vaario L.M."/>
            <person name="Yamada A."/>
            <person name="Yan M."/>
            <person name="Wang P."/>
            <person name="Xu J."/>
            <person name="Bruns T."/>
            <person name="Baldrian P."/>
            <person name="Vilgalys R."/>
            <person name="Dunand C."/>
            <person name="Henrissat B."/>
            <person name="Grigoriev I.V."/>
            <person name="Hibbett D."/>
            <person name="Nagy L.G."/>
            <person name="Martin F.M."/>
        </authorList>
    </citation>
    <scope>NUCLEOTIDE SEQUENCE</scope>
    <source>
        <strain evidence="11">BED1</strain>
    </source>
</reference>
<evidence type="ECO:0000256" key="9">
    <source>
        <dbReference type="SAM" id="MobiDB-lite"/>
    </source>
</evidence>
<feature type="region of interest" description="Disordered" evidence="9">
    <location>
        <begin position="164"/>
        <end position="261"/>
    </location>
</feature>
<keyword evidence="5" id="KW-0158">Chromosome</keyword>
<dbReference type="GO" id="GO:0010521">
    <property type="term" value="F:telomerase inhibitor activity"/>
    <property type="evidence" value="ECO:0007669"/>
    <property type="project" value="TreeGrafter"/>
</dbReference>
<keyword evidence="6" id="KW-0779">Telomere</keyword>
<dbReference type="Gene3D" id="2.40.50.140">
    <property type="entry name" value="Nucleic acid-binding proteins"/>
    <property type="match status" value="3"/>
</dbReference>
<reference evidence="11" key="1">
    <citation type="submission" date="2019-10" db="EMBL/GenBank/DDBJ databases">
        <authorList>
            <consortium name="DOE Joint Genome Institute"/>
            <person name="Kuo A."/>
            <person name="Miyauchi S."/>
            <person name="Kiss E."/>
            <person name="Drula E."/>
            <person name="Kohler A."/>
            <person name="Sanchez-Garcia M."/>
            <person name="Andreopoulos B."/>
            <person name="Barry K.W."/>
            <person name="Bonito G."/>
            <person name="Buee M."/>
            <person name="Carver A."/>
            <person name="Chen C."/>
            <person name="Cichocki N."/>
            <person name="Clum A."/>
            <person name="Culley D."/>
            <person name="Crous P.W."/>
            <person name="Fauchery L."/>
            <person name="Girlanda M."/>
            <person name="Hayes R."/>
            <person name="Keri Z."/>
            <person name="LaButti K."/>
            <person name="Lipzen A."/>
            <person name="Lombard V."/>
            <person name="Magnuson J."/>
            <person name="Maillard F."/>
            <person name="Morin E."/>
            <person name="Murat C."/>
            <person name="Nolan M."/>
            <person name="Ohm R."/>
            <person name="Pangilinan J."/>
            <person name="Pereira M."/>
            <person name="Perotto S."/>
            <person name="Peter M."/>
            <person name="Riley R."/>
            <person name="Sitrit Y."/>
            <person name="Stielow B."/>
            <person name="Szollosi G."/>
            <person name="Zifcakova L."/>
            <person name="Stursova M."/>
            <person name="Spatafora J.W."/>
            <person name="Tedersoo L."/>
            <person name="Vaario L.-M."/>
            <person name="Yamada A."/>
            <person name="Yan M."/>
            <person name="Wang P."/>
            <person name="Xu J."/>
            <person name="Bruns T."/>
            <person name="Baldrian P."/>
            <person name="Vilgalys R."/>
            <person name="Henrissat B."/>
            <person name="Grigoriev I.V."/>
            <person name="Hibbett D."/>
            <person name="Nagy L.G."/>
            <person name="Martin F.M."/>
        </authorList>
    </citation>
    <scope>NUCLEOTIDE SEQUENCE</scope>
    <source>
        <strain evidence="11">BED1</strain>
    </source>
</reference>
<feature type="compositionally biased region" description="Basic and acidic residues" evidence="9">
    <location>
        <begin position="178"/>
        <end position="193"/>
    </location>
</feature>
<dbReference type="SUPFAM" id="SSF50249">
    <property type="entry name" value="Nucleic acid-binding proteins"/>
    <property type="match status" value="2"/>
</dbReference>
<dbReference type="GO" id="GO:0000783">
    <property type="term" value="C:nuclear telomere cap complex"/>
    <property type="evidence" value="ECO:0007669"/>
    <property type="project" value="TreeGrafter"/>
</dbReference>
<comment type="similarity">
    <text evidence="3">Belongs to the telombin family.</text>
</comment>
<evidence type="ECO:0000256" key="1">
    <source>
        <dbReference type="ARBA" id="ARBA00004123"/>
    </source>
</evidence>
<keyword evidence="12" id="KW-1185">Reference proteome</keyword>
<evidence type="ECO:0000256" key="4">
    <source>
        <dbReference type="ARBA" id="ARBA00015253"/>
    </source>
</evidence>
<accession>A0AAD4C401</accession>
<evidence type="ECO:0000256" key="8">
    <source>
        <dbReference type="ARBA" id="ARBA00023242"/>
    </source>
</evidence>
<feature type="compositionally biased region" description="Basic residues" evidence="9">
    <location>
        <begin position="223"/>
        <end position="234"/>
    </location>
</feature>
<dbReference type="Pfam" id="PF16686">
    <property type="entry name" value="POT1PC"/>
    <property type="match status" value="1"/>
</dbReference>
<dbReference type="Pfam" id="PF02765">
    <property type="entry name" value="POT1"/>
    <property type="match status" value="1"/>
</dbReference>
<comment type="caution">
    <text evidence="11">The sequence shown here is derived from an EMBL/GenBank/DDBJ whole genome shotgun (WGS) entry which is preliminary data.</text>
</comment>
<evidence type="ECO:0000256" key="3">
    <source>
        <dbReference type="ARBA" id="ARBA00008442"/>
    </source>
</evidence>
<protein>
    <recommendedName>
        <fullName evidence="4">Protection of telomeres protein 1</fullName>
    </recommendedName>
</protein>
<dbReference type="GO" id="GO:0098505">
    <property type="term" value="F:G-rich strand telomeric DNA binding"/>
    <property type="evidence" value="ECO:0007669"/>
    <property type="project" value="TreeGrafter"/>
</dbReference>
<name>A0AAD4C401_BOLED</name>
<evidence type="ECO:0000256" key="2">
    <source>
        <dbReference type="ARBA" id="ARBA00004574"/>
    </source>
</evidence>
<proteinExistence type="inferred from homology"/>
<evidence type="ECO:0000256" key="6">
    <source>
        <dbReference type="ARBA" id="ARBA00022895"/>
    </source>
</evidence>
<dbReference type="GO" id="GO:0032210">
    <property type="term" value="P:regulation of telomere maintenance via telomerase"/>
    <property type="evidence" value="ECO:0007669"/>
    <property type="project" value="TreeGrafter"/>
</dbReference>
<evidence type="ECO:0000256" key="7">
    <source>
        <dbReference type="ARBA" id="ARBA00023125"/>
    </source>
</evidence>
<keyword evidence="7" id="KW-0238">DNA-binding</keyword>
<feature type="domain" description="Telomeric single stranded DNA binding POT1/Cdc13" evidence="10">
    <location>
        <begin position="337"/>
        <end position="472"/>
    </location>
</feature>
<evidence type="ECO:0000313" key="12">
    <source>
        <dbReference type="Proteomes" id="UP001194468"/>
    </source>
</evidence>
<dbReference type="InterPro" id="IPR032042">
    <property type="entry name" value="POT1PC"/>
</dbReference>
<dbReference type="InterPro" id="IPR011564">
    <property type="entry name" value="Telomer_end-bd_POT1/Cdc13"/>
</dbReference>
<keyword evidence="8" id="KW-0539">Nucleus</keyword>
<gene>
    <name evidence="11" type="ORF">L210DRAFT_3527283</name>
</gene>
<evidence type="ECO:0000256" key="5">
    <source>
        <dbReference type="ARBA" id="ARBA00022454"/>
    </source>
</evidence>
<dbReference type="PANTHER" id="PTHR14513:SF0">
    <property type="entry name" value="PROTECTION OF TELOMERES PROTEIN 1"/>
    <property type="match status" value="1"/>
</dbReference>
<evidence type="ECO:0000259" key="10">
    <source>
        <dbReference type="SMART" id="SM00976"/>
    </source>
</evidence>
<dbReference type="AlphaFoldDB" id="A0AAD4C401"/>